<proteinExistence type="predicted"/>
<keyword evidence="3" id="KW-1185">Reference proteome</keyword>
<dbReference type="OrthoDB" id="341353at2759"/>
<evidence type="ECO:0000256" key="1">
    <source>
        <dbReference type="SAM" id="Phobius"/>
    </source>
</evidence>
<gene>
    <name evidence="2" type="ORF">KFE25_004709</name>
</gene>
<accession>A0A8J5XF00</accession>
<dbReference type="AlphaFoldDB" id="A0A8J5XF00"/>
<dbReference type="EMBL" id="JAGTXO010000019">
    <property type="protein sequence ID" value="KAG8462733.1"/>
    <property type="molecule type" value="Genomic_DNA"/>
</dbReference>
<evidence type="ECO:0008006" key="4">
    <source>
        <dbReference type="Google" id="ProtNLM"/>
    </source>
</evidence>
<feature type="transmembrane region" description="Helical" evidence="1">
    <location>
        <begin position="61"/>
        <end position="81"/>
    </location>
</feature>
<keyword evidence="1" id="KW-1133">Transmembrane helix</keyword>
<feature type="transmembrane region" description="Helical" evidence="1">
    <location>
        <begin position="183"/>
        <end position="205"/>
    </location>
</feature>
<comment type="caution">
    <text evidence="2">The sequence shown here is derived from an EMBL/GenBank/DDBJ whole genome shotgun (WGS) entry which is preliminary data.</text>
</comment>
<evidence type="ECO:0000313" key="3">
    <source>
        <dbReference type="Proteomes" id="UP000751190"/>
    </source>
</evidence>
<organism evidence="2 3">
    <name type="scientific">Diacronema lutheri</name>
    <name type="common">Unicellular marine alga</name>
    <name type="synonym">Monochrysis lutheri</name>
    <dbReference type="NCBI Taxonomy" id="2081491"/>
    <lineage>
        <taxon>Eukaryota</taxon>
        <taxon>Haptista</taxon>
        <taxon>Haptophyta</taxon>
        <taxon>Pavlovophyceae</taxon>
        <taxon>Pavlovales</taxon>
        <taxon>Pavlovaceae</taxon>
        <taxon>Diacronema</taxon>
    </lineage>
</organism>
<feature type="transmembrane region" description="Helical" evidence="1">
    <location>
        <begin position="211"/>
        <end position="229"/>
    </location>
</feature>
<feature type="transmembrane region" description="Helical" evidence="1">
    <location>
        <begin position="101"/>
        <end position="121"/>
    </location>
</feature>
<evidence type="ECO:0000313" key="2">
    <source>
        <dbReference type="EMBL" id="KAG8462733.1"/>
    </source>
</evidence>
<feature type="transmembrane region" description="Helical" evidence="1">
    <location>
        <begin position="128"/>
        <end position="146"/>
    </location>
</feature>
<dbReference type="Proteomes" id="UP000751190">
    <property type="component" value="Unassembled WGS sequence"/>
</dbReference>
<protein>
    <recommendedName>
        <fullName evidence="4">TLC domain-containing protein</fullName>
    </recommendedName>
</protein>
<sequence>MTMSSAALGATALAGTWGWLALFGLTDRLSLGSAALAVAYFATAFRLARRFAFYDKPRPRAWVLTLACATPLGPFGALRAASLAAAGTLADQSVHFTTDPLSHAATVMFVAFLVSDTVYGLAHYPSQFELVAGWVHHAVYLVFFALCLRWRMSAAVALAYPLELTTIVLALGHIHPPLRSDWLFGGLFLALRLGYHGAMLRIYVAMRAPPVTLWPFMAAVMVLHVHWFAGWARGMWRRHAPAGEGAHAQRATAKRS</sequence>
<reference evidence="2" key="1">
    <citation type="submission" date="2021-05" db="EMBL/GenBank/DDBJ databases">
        <title>The genome of the haptophyte Pavlova lutheri (Diacronema luteri, Pavlovales) - a model for lipid biosynthesis in eukaryotic algae.</title>
        <authorList>
            <person name="Hulatt C.J."/>
            <person name="Posewitz M.C."/>
        </authorList>
    </citation>
    <scope>NUCLEOTIDE SEQUENCE</scope>
    <source>
        <strain evidence="2">NIVA-4/92</strain>
    </source>
</reference>
<keyword evidence="1" id="KW-0812">Transmembrane</keyword>
<name>A0A8J5XF00_DIALT</name>
<feature type="transmembrane region" description="Helical" evidence="1">
    <location>
        <begin position="28"/>
        <end position="49"/>
    </location>
</feature>
<keyword evidence="1" id="KW-0472">Membrane</keyword>